<keyword evidence="1" id="KW-0812">Transmembrane</keyword>
<sequence length="251" mass="28659">MTRNNQHRVDPAVKRAARLQLLARVARMVAVVVVTAGAAQGVVWLNGTLSVSEWNVTAPESIRHEIESRLQAMDQRDFLSTRPELLRQRWLEQIPDMEEVQISRVLPHRLQVTAIARTPEALWQDEQDRVHLLDSHGYAYRLLARGESPDLPLLRVREEQLPAAHRLLAVLSRDSAERLAALSEIHAGGNHWKLYFARGAAWLLPQKQEEKYITAVAAQLAQPRWRTGQWSVDARIQSRWFIRPAGHEGVI</sequence>
<dbReference type="Proteomes" id="UP000306585">
    <property type="component" value="Unassembled WGS sequence"/>
</dbReference>
<dbReference type="RefSeq" id="WP_138238594.1">
    <property type="nucleotide sequence ID" value="NZ_VBRY01000003.1"/>
</dbReference>
<proteinExistence type="predicted"/>
<dbReference type="InterPro" id="IPR005548">
    <property type="entry name" value="Cell_div_FtsQ/DivIB_C"/>
</dbReference>
<protein>
    <recommendedName>
        <fullName evidence="2">Cell division protein FtsQ/DivIB C-terminal domain-containing protein</fullName>
    </recommendedName>
</protein>
<feature type="domain" description="Cell division protein FtsQ/DivIB C-terminal" evidence="2">
    <location>
        <begin position="121"/>
        <end position="211"/>
    </location>
</feature>
<keyword evidence="1" id="KW-1133">Transmembrane helix</keyword>
<keyword evidence="1" id="KW-0472">Membrane</keyword>
<keyword evidence="4" id="KW-1185">Reference proteome</keyword>
<evidence type="ECO:0000313" key="3">
    <source>
        <dbReference type="EMBL" id="TLS68258.1"/>
    </source>
</evidence>
<dbReference type="Pfam" id="PF03799">
    <property type="entry name" value="FtsQ_DivIB_C"/>
    <property type="match status" value="1"/>
</dbReference>
<accession>A0A5R9GRS3</accession>
<organism evidence="3 4">
    <name type="scientific">Mariprofundus erugo</name>
    <dbReference type="NCBI Taxonomy" id="2528639"/>
    <lineage>
        <taxon>Bacteria</taxon>
        <taxon>Pseudomonadati</taxon>
        <taxon>Pseudomonadota</taxon>
        <taxon>Candidatius Mariprofundia</taxon>
        <taxon>Mariprofundales</taxon>
        <taxon>Mariprofundaceae</taxon>
        <taxon>Mariprofundus</taxon>
    </lineage>
</organism>
<dbReference type="EMBL" id="VBRY01000003">
    <property type="protein sequence ID" value="TLS68258.1"/>
    <property type="molecule type" value="Genomic_DNA"/>
</dbReference>
<evidence type="ECO:0000256" key="1">
    <source>
        <dbReference type="SAM" id="Phobius"/>
    </source>
</evidence>
<name>A0A5R9GRS3_9PROT</name>
<dbReference type="OrthoDB" id="5292556at2"/>
<evidence type="ECO:0000313" key="4">
    <source>
        <dbReference type="Proteomes" id="UP000306585"/>
    </source>
</evidence>
<feature type="transmembrane region" description="Helical" evidence="1">
    <location>
        <begin position="21"/>
        <end position="45"/>
    </location>
</feature>
<reference evidence="3 4" key="1">
    <citation type="journal article" date="2019" name="Appl. Environ. Microbiol.">
        <title>Environmental Evidence and Genomic Insight of Iron-oxidizing Bacteria Preference Towards More Corrosion Resistant Stainless Steel at Higher Salinities.</title>
        <authorList>
            <person name="Garrison C.E."/>
            <person name="Price K.A."/>
            <person name="Field E.K."/>
        </authorList>
    </citation>
    <scope>NUCLEOTIDE SEQUENCE [LARGE SCALE GENOMIC DNA]</scope>
    <source>
        <strain evidence="3 4">P3</strain>
    </source>
</reference>
<evidence type="ECO:0000259" key="2">
    <source>
        <dbReference type="Pfam" id="PF03799"/>
    </source>
</evidence>
<gene>
    <name evidence="3" type="ORF">FEF65_04495</name>
</gene>
<dbReference type="AlphaFoldDB" id="A0A5R9GRS3"/>
<comment type="caution">
    <text evidence="3">The sequence shown here is derived from an EMBL/GenBank/DDBJ whole genome shotgun (WGS) entry which is preliminary data.</text>
</comment>